<evidence type="ECO:0000256" key="4">
    <source>
        <dbReference type="ARBA" id="ARBA00023014"/>
    </source>
</evidence>
<dbReference type="EMBL" id="SLUI01000006">
    <property type="protein sequence ID" value="TCL37299.1"/>
    <property type="molecule type" value="Genomic_DNA"/>
</dbReference>
<proteinExistence type="predicted"/>
<evidence type="ECO:0000313" key="7">
    <source>
        <dbReference type="Proteomes" id="UP000295063"/>
    </source>
</evidence>
<dbReference type="PROSITE" id="PS51379">
    <property type="entry name" value="4FE4S_FER_2"/>
    <property type="match status" value="2"/>
</dbReference>
<keyword evidence="4" id="KW-0411">Iron-sulfur</keyword>
<keyword evidence="7" id="KW-1185">Reference proteome</keyword>
<dbReference type="OrthoDB" id="9807879at2"/>
<evidence type="ECO:0000256" key="1">
    <source>
        <dbReference type="ARBA" id="ARBA00022485"/>
    </source>
</evidence>
<dbReference type="PANTHER" id="PTHR43687:SF1">
    <property type="entry name" value="FERREDOXIN III"/>
    <property type="match status" value="1"/>
</dbReference>
<dbReference type="PROSITE" id="PS00198">
    <property type="entry name" value="4FE4S_FER_1"/>
    <property type="match status" value="2"/>
</dbReference>
<dbReference type="SUPFAM" id="SSF54862">
    <property type="entry name" value="4Fe-4S ferredoxins"/>
    <property type="match status" value="1"/>
</dbReference>
<dbReference type="InterPro" id="IPR050572">
    <property type="entry name" value="Fe-S_Ferredoxin"/>
</dbReference>
<dbReference type="Pfam" id="PF12838">
    <property type="entry name" value="Fer4_7"/>
    <property type="match status" value="1"/>
</dbReference>
<dbReference type="InterPro" id="IPR017900">
    <property type="entry name" value="4Fe4S_Fe_S_CS"/>
</dbReference>
<accession>A0A4R1PXE8</accession>
<feature type="domain" description="4Fe-4S ferredoxin-type" evidence="5">
    <location>
        <begin position="31"/>
        <end position="60"/>
    </location>
</feature>
<dbReference type="PANTHER" id="PTHR43687">
    <property type="entry name" value="ADENYLYLSULFATE REDUCTASE, BETA SUBUNIT"/>
    <property type="match status" value="1"/>
</dbReference>
<dbReference type="InterPro" id="IPR017896">
    <property type="entry name" value="4Fe4S_Fe-S-bd"/>
</dbReference>
<evidence type="ECO:0000313" key="6">
    <source>
        <dbReference type="EMBL" id="TCL37299.1"/>
    </source>
</evidence>
<reference evidence="6 7" key="1">
    <citation type="submission" date="2019-03" db="EMBL/GenBank/DDBJ databases">
        <title>Genomic Encyclopedia of Type Strains, Phase IV (KMG-IV): sequencing the most valuable type-strain genomes for metagenomic binning, comparative biology and taxonomic classification.</title>
        <authorList>
            <person name="Goeker M."/>
        </authorList>
    </citation>
    <scope>NUCLEOTIDE SEQUENCE [LARGE SCALE GENOMIC DNA]</scope>
    <source>
        <strain evidence="6 7">DSM 15969</strain>
    </source>
</reference>
<dbReference type="Proteomes" id="UP000295063">
    <property type="component" value="Unassembled WGS sequence"/>
</dbReference>
<dbReference type="GO" id="GO:0046872">
    <property type="term" value="F:metal ion binding"/>
    <property type="evidence" value="ECO:0007669"/>
    <property type="project" value="UniProtKB-KW"/>
</dbReference>
<name>A0A4R1PXE8_9FIRM</name>
<sequence length="99" mass="11086">MPPVIINSKCTGCGACEMICPGDLMTVAGKKAHCRSRRDCWDCMSCVKACPAQAIEIRIPYQLGYYPARLVPEVREKTILWTCTDINGKVEQFCVKTRN</sequence>
<keyword evidence="1" id="KW-0004">4Fe-4S</keyword>
<dbReference type="RefSeq" id="WP_132079664.1">
    <property type="nucleotide sequence ID" value="NZ_SLUI01000006.1"/>
</dbReference>
<evidence type="ECO:0000259" key="5">
    <source>
        <dbReference type="PROSITE" id="PS51379"/>
    </source>
</evidence>
<keyword evidence="2" id="KW-0479">Metal-binding</keyword>
<comment type="caution">
    <text evidence="6">The sequence shown here is derived from an EMBL/GenBank/DDBJ whole genome shotgun (WGS) entry which is preliminary data.</text>
</comment>
<protein>
    <submittedName>
        <fullName evidence="6">Adenylylsulfate reductase subunit B</fullName>
    </submittedName>
</protein>
<dbReference type="GO" id="GO:0051539">
    <property type="term" value="F:4 iron, 4 sulfur cluster binding"/>
    <property type="evidence" value="ECO:0007669"/>
    <property type="project" value="UniProtKB-KW"/>
</dbReference>
<gene>
    <name evidence="6" type="ORF">EV210_106168</name>
</gene>
<feature type="domain" description="4Fe-4S ferredoxin-type" evidence="5">
    <location>
        <begin position="1"/>
        <end position="30"/>
    </location>
</feature>
<keyword evidence="3" id="KW-0408">Iron</keyword>
<dbReference type="AlphaFoldDB" id="A0A4R1PXE8"/>
<evidence type="ECO:0000256" key="3">
    <source>
        <dbReference type="ARBA" id="ARBA00023004"/>
    </source>
</evidence>
<dbReference type="Gene3D" id="3.30.70.20">
    <property type="match status" value="1"/>
</dbReference>
<evidence type="ECO:0000256" key="2">
    <source>
        <dbReference type="ARBA" id="ARBA00022723"/>
    </source>
</evidence>
<organism evidence="6 7">
    <name type="scientific">Anaerospora hongkongensis</name>
    <dbReference type="NCBI Taxonomy" id="244830"/>
    <lineage>
        <taxon>Bacteria</taxon>
        <taxon>Bacillati</taxon>
        <taxon>Bacillota</taxon>
        <taxon>Negativicutes</taxon>
        <taxon>Selenomonadales</taxon>
        <taxon>Sporomusaceae</taxon>
        <taxon>Anaerospora</taxon>
    </lineage>
</organism>